<name>A0A255GX15_9ACTN</name>
<feature type="transmembrane region" description="Helical" evidence="9">
    <location>
        <begin position="330"/>
        <end position="361"/>
    </location>
</feature>
<comment type="caution">
    <text evidence="10">The sequence shown here is derived from an EMBL/GenBank/DDBJ whole genome shotgun (WGS) entry which is preliminary data.</text>
</comment>
<feature type="region of interest" description="Disordered" evidence="8">
    <location>
        <begin position="1"/>
        <end position="35"/>
    </location>
</feature>
<gene>
    <name evidence="10" type="ORF">CGZ93_16370</name>
</gene>
<dbReference type="PANTHER" id="PTHR21716:SF53">
    <property type="entry name" value="PERMEASE PERM-RELATED"/>
    <property type="match status" value="1"/>
</dbReference>
<dbReference type="AlphaFoldDB" id="A0A255GX15"/>
<dbReference type="Proteomes" id="UP000216311">
    <property type="component" value="Unassembled WGS sequence"/>
</dbReference>
<reference evidence="10 11" key="1">
    <citation type="submission" date="2017-07" db="EMBL/GenBank/DDBJ databases">
        <title>Draft whole genome sequences of clinical Proprionibacteriaceae strains.</title>
        <authorList>
            <person name="Bernier A.-M."/>
            <person name="Bernard K."/>
            <person name="Domingo M.-C."/>
        </authorList>
    </citation>
    <scope>NUCLEOTIDE SEQUENCE [LARGE SCALE GENOMIC DNA]</scope>
    <source>
        <strain evidence="10 11">NML 130396</strain>
    </source>
</reference>
<keyword evidence="11" id="KW-1185">Reference proteome</keyword>
<evidence type="ECO:0000256" key="3">
    <source>
        <dbReference type="ARBA" id="ARBA00022448"/>
    </source>
</evidence>
<evidence type="ECO:0000256" key="1">
    <source>
        <dbReference type="ARBA" id="ARBA00004651"/>
    </source>
</evidence>
<keyword evidence="7 9" id="KW-0472">Membrane</keyword>
<feature type="transmembrane region" description="Helical" evidence="9">
    <location>
        <begin position="116"/>
        <end position="137"/>
    </location>
</feature>
<comment type="subcellular location">
    <subcellularLocation>
        <location evidence="1">Cell membrane</location>
        <topology evidence="1">Multi-pass membrane protein</topology>
    </subcellularLocation>
</comment>
<feature type="transmembrane region" description="Helical" evidence="9">
    <location>
        <begin position="222"/>
        <end position="252"/>
    </location>
</feature>
<organism evidence="10 11">
    <name type="scientific">Enemella dayhoffiae</name>
    <dbReference type="NCBI Taxonomy" id="2016507"/>
    <lineage>
        <taxon>Bacteria</taxon>
        <taxon>Bacillati</taxon>
        <taxon>Actinomycetota</taxon>
        <taxon>Actinomycetes</taxon>
        <taxon>Propionibacteriales</taxon>
        <taxon>Propionibacteriaceae</taxon>
        <taxon>Enemella</taxon>
    </lineage>
</organism>
<dbReference type="GO" id="GO:0055085">
    <property type="term" value="P:transmembrane transport"/>
    <property type="evidence" value="ECO:0007669"/>
    <property type="project" value="TreeGrafter"/>
</dbReference>
<comment type="similarity">
    <text evidence="2">Belongs to the autoinducer-2 exporter (AI-2E) (TC 2.A.86) family.</text>
</comment>
<evidence type="ECO:0000256" key="5">
    <source>
        <dbReference type="ARBA" id="ARBA00022692"/>
    </source>
</evidence>
<evidence type="ECO:0000256" key="2">
    <source>
        <dbReference type="ARBA" id="ARBA00009773"/>
    </source>
</evidence>
<accession>A0A255GX15</accession>
<feature type="transmembrane region" description="Helical" evidence="9">
    <location>
        <begin position="146"/>
        <end position="168"/>
    </location>
</feature>
<dbReference type="PANTHER" id="PTHR21716">
    <property type="entry name" value="TRANSMEMBRANE PROTEIN"/>
    <property type="match status" value="1"/>
</dbReference>
<evidence type="ECO:0000256" key="6">
    <source>
        <dbReference type="ARBA" id="ARBA00022989"/>
    </source>
</evidence>
<feature type="transmembrane region" description="Helical" evidence="9">
    <location>
        <begin position="273"/>
        <end position="297"/>
    </location>
</feature>
<dbReference type="EMBL" id="NMVQ01000045">
    <property type="protein sequence ID" value="OYO18124.1"/>
    <property type="molecule type" value="Genomic_DNA"/>
</dbReference>
<evidence type="ECO:0000313" key="11">
    <source>
        <dbReference type="Proteomes" id="UP000216311"/>
    </source>
</evidence>
<dbReference type="OrthoDB" id="9784366at2"/>
<feature type="transmembrane region" description="Helical" evidence="9">
    <location>
        <begin position="92"/>
        <end position="110"/>
    </location>
</feature>
<keyword evidence="6 9" id="KW-1133">Transmembrane helix</keyword>
<dbReference type="GO" id="GO:0005886">
    <property type="term" value="C:plasma membrane"/>
    <property type="evidence" value="ECO:0007669"/>
    <property type="project" value="UniProtKB-SubCell"/>
</dbReference>
<sequence length="443" mass="46790">MRSATERGGGPTHPRDDTSPGRVGIRLPPTDDTRRGMIFDSRAQEENRLLRTQLARLQGAEEVAKREALSERERQREFDRVVPRGLQVAAGWAWRLLLLAALAYGIGWVISTLSSVTIPLAIGIMLTAGLAPIAAILRKWGVPRTVAAVVTLIGGLLVVGGVLAYIGVTVASQSAELTQRVTEGWRQLLGWLSQGPLHLGSDQLNNYYEQALGYVKQQQSKIATYAATAGGAIGNFLAGLVLAVLAMFYMLYDGHRIWAFLLKLVPKAARDKVDGGGQVGWTSLVAYVRATVIVAAVDAVGPLIAALVMGVPMAPALGALLFLSAFVPIVGILVAGFIVTLVTLVTVGFVQAMIMLGVIILVNQIEGNVLQPVLMGKAVALHPMAVMFGITLGIAVGGIIGALLVVPIMAFGKTFIEYCASGRTPIGVDDPKAAHTEPDSAPA</sequence>
<proteinExistence type="inferred from homology"/>
<evidence type="ECO:0000256" key="9">
    <source>
        <dbReference type="SAM" id="Phobius"/>
    </source>
</evidence>
<keyword evidence="5 9" id="KW-0812">Transmembrane</keyword>
<dbReference type="InterPro" id="IPR002549">
    <property type="entry name" value="AI-2E-like"/>
</dbReference>
<evidence type="ECO:0000256" key="8">
    <source>
        <dbReference type="SAM" id="MobiDB-lite"/>
    </source>
</evidence>
<dbReference type="Pfam" id="PF01594">
    <property type="entry name" value="AI-2E_transport"/>
    <property type="match status" value="1"/>
</dbReference>
<protein>
    <submittedName>
        <fullName evidence="10">AI-2E family transporter</fullName>
    </submittedName>
</protein>
<feature type="transmembrane region" description="Helical" evidence="9">
    <location>
        <begin position="381"/>
        <end position="406"/>
    </location>
</feature>
<evidence type="ECO:0000313" key="10">
    <source>
        <dbReference type="EMBL" id="OYO18124.1"/>
    </source>
</evidence>
<keyword evidence="3" id="KW-0813">Transport</keyword>
<evidence type="ECO:0000256" key="7">
    <source>
        <dbReference type="ARBA" id="ARBA00023136"/>
    </source>
</evidence>
<evidence type="ECO:0000256" key="4">
    <source>
        <dbReference type="ARBA" id="ARBA00022475"/>
    </source>
</evidence>
<keyword evidence="4" id="KW-1003">Cell membrane</keyword>